<dbReference type="AlphaFoldDB" id="A0A2R6CCD2"/>
<comment type="caution">
    <text evidence="1">The sequence shown here is derived from an EMBL/GenBank/DDBJ whole genome shotgun (WGS) entry which is preliminary data.</text>
</comment>
<evidence type="ECO:0000313" key="1">
    <source>
        <dbReference type="EMBL" id="PSO08557.1"/>
    </source>
</evidence>
<organism evidence="1 2">
    <name type="scientific">Candidatus Marsarchaeota G2 archaeon BE_D</name>
    <dbReference type="NCBI Taxonomy" id="1978158"/>
    <lineage>
        <taxon>Archaea</taxon>
        <taxon>Candidatus Marsarchaeota</taxon>
        <taxon>Candidatus Marsarchaeota group 2</taxon>
    </lineage>
</organism>
<protein>
    <submittedName>
        <fullName evidence="1">Uncharacterized protein</fullName>
    </submittedName>
</protein>
<proteinExistence type="predicted"/>
<evidence type="ECO:0000313" key="2">
    <source>
        <dbReference type="Proteomes" id="UP000242015"/>
    </source>
</evidence>
<accession>A0A2R6CCD2</accession>
<dbReference type="Proteomes" id="UP000242015">
    <property type="component" value="Unassembled WGS sequence"/>
</dbReference>
<name>A0A2R6CCD2_9ARCH</name>
<gene>
    <name evidence="1" type="ORF">B9Q04_04915</name>
</gene>
<sequence>MEMDERKYSSPVEVFKIEEADNHKQLDNVLFYGISAKRYCLYDINGGNITIRKYSTHGFGNLKDINGEDVWKAILTNGFSKFKEQIAISQITTSKPSILQRFRRMNSNKPYEKQIKPFNFMLIGSEKNGVIPCLPYDKDLRGIQYKPFIDYKTDTPSSNLPLPSYEYWHTLQDVLTSYVRHNDNKFDYDNEGIAHRKHINVNKIRYIGKESNNLEDNLTGLEDPDYLEYIKDHEIVKSNEFTEWILSLKPKDVKDKGISKKGLERTQVKIKLKKPLNPKTKTVKLLINMYKEVVLHEN</sequence>
<dbReference type="EMBL" id="NEXF01000074">
    <property type="protein sequence ID" value="PSO08557.1"/>
    <property type="molecule type" value="Genomic_DNA"/>
</dbReference>
<reference evidence="1 2" key="1">
    <citation type="submission" date="2017-04" db="EMBL/GenBank/DDBJ databases">
        <title>Novel microbial lineages endemic to geothermal iron-oxide mats fill important gaps in the evolutionary history of Archaea.</title>
        <authorList>
            <person name="Jay Z.J."/>
            <person name="Beam J.P."/>
            <person name="Dlakic M."/>
            <person name="Rusch D.B."/>
            <person name="Kozubal M.A."/>
            <person name="Inskeep W.P."/>
        </authorList>
    </citation>
    <scope>NUCLEOTIDE SEQUENCE [LARGE SCALE GENOMIC DNA]</scope>
    <source>
        <strain evidence="1">BE_D</strain>
    </source>
</reference>